<accession>A0A438IUE8</accession>
<comment type="caution">
    <text evidence="1">The sequence shown here is derived from an EMBL/GenBank/DDBJ whole genome shotgun (WGS) entry which is preliminary data.</text>
</comment>
<dbReference type="PANTHER" id="PTHR33116:SF78">
    <property type="entry name" value="OS12G0587133 PROTEIN"/>
    <property type="match status" value="1"/>
</dbReference>
<name>A0A438IUE8_VITVI</name>
<protein>
    <submittedName>
        <fullName evidence="1">Putative ribonuclease H protein</fullName>
    </submittedName>
</protein>
<dbReference type="AlphaFoldDB" id="A0A438IUE8"/>
<dbReference type="CDD" id="cd01650">
    <property type="entry name" value="RT_nLTR_like"/>
    <property type="match status" value="1"/>
</dbReference>
<dbReference type="Proteomes" id="UP000288805">
    <property type="component" value="Unassembled WGS sequence"/>
</dbReference>
<sequence>MAKKISNYRPISLITSLYKIIAKVLAGRLRGILHETIHSTQGAFVQGRQILDAVLIANEIVDEKKRSGRKELSLKLILKRLMTMQLEVFTIVADVLSKMLLRAEERNVFEGFRVGRNRTRVSHLQFADDTIFFSSTREEDLLTLKSVLVVFGHISGLKVNLDKSNIYGINLGQDHLHRLAELLDCKASGWPILYLGLPLGGNPKSGSFWDPVIERISSRLDGWQKAYLSFGGRITLIQSCLTHMPCYFLSLFKIPTSVAGRIERLQRDFLWSGVGEGKRDHLVSWNVVCKSKMKGGLGLGRISLRNSALLGKWLWRYPREGSALWHQVILSIYGSHSNGWDANTVVRWSHRCPWKAIAQVFQDFSKFTRFIVGDGDRIRSGKTCGGGSISGGPFFQDYLE</sequence>
<proteinExistence type="predicted"/>
<organism evidence="1 2">
    <name type="scientific">Vitis vinifera</name>
    <name type="common">Grape</name>
    <dbReference type="NCBI Taxonomy" id="29760"/>
    <lineage>
        <taxon>Eukaryota</taxon>
        <taxon>Viridiplantae</taxon>
        <taxon>Streptophyta</taxon>
        <taxon>Embryophyta</taxon>
        <taxon>Tracheophyta</taxon>
        <taxon>Spermatophyta</taxon>
        <taxon>Magnoliopsida</taxon>
        <taxon>eudicotyledons</taxon>
        <taxon>Gunneridae</taxon>
        <taxon>Pentapetalae</taxon>
        <taxon>rosids</taxon>
        <taxon>Vitales</taxon>
        <taxon>Vitaceae</taxon>
        <taxon>Viteae</taxon>
        <taxon>Vitis</taxon>
    </lineage>
</organism>
<evidence type="ECO:0000313" key="2">
    <source>
        <dbReference type="Proteomes" id="UP000288805"/>
    </source>
</evidence>
<dbReference type="PANTHER" id="PTHR33116">
    <property type="entry name" value="REVERSE TRANSCRIPTASE ZINC-BINDING DOMAIN-CONTAINING PROTEIN-RELATED-RELATED"/>
    <property type="match status" value="1"/>
</dbReference>
<evidence type="ECO:0000313" key="1">
    <source>
        <dbReference type="EMBL" id="RVX00256.1"/>
    </source>
</evidence>
<reference evidence="1 2" key="1">
    <citation type="journal article" date="2018" name="PLoS Genet.">
        <title>Population sequencing reveals clonal diversity and ancestral inbreeding in the grapevine cultivar Chardonnay.</title>
        <authorList>
            <person name="Roach M.J."/>
            <person name="Johnson D.L."/>
            <person name="Bohlmann J."/>
            <person name="van Vuuren H.J."/>
            <person name="Jones S.J."/>
            <person name="Pretorius I.S."/>
            <person name="Schmidt S.A."/>
            <person name="Borneman A.R."/>
        </authorList>
    </citation>
    <scope>NUCLEOTIDE SEQUENCE [LARGE SCALE GENOMIC DNA]</scope>
    <source>
        <strain evidence="2">cv. Chardonnay</strain>
        <tissue evidence="1">Leaf</tissue>
    </source>
</reference>
<gene>
    <name evidence="1" type="primary">VvCHDp000001_783</name>
    <name evidence="1" type="ORF">CK203_026620</name>
</gene>
<dbReference type="EMBL" id="QGNW01000083">
    <property type="protein sequence ID" value="RVX00256.1"/>
    <property type="molecule type" value="Genomic_DNA"/>
</dbReference>